<evidence type="ECO:0000256" key="6">
    <source>
        <dbReference type="ARBA" id="ARBA00022960"/>
    </source>
</evidence>
<dbReference type="GO" id="GO:0005576">
    <property type="term" value="C:extracellular region"/>
    <property type="evidence" value="ECO:0007669"/>
    <property type="project" value="TreeGrafter"/>
</dbReference>
<keyword evidence="10" id="KW-0732">Signal</keyword>
<evidence type="ECO:0000256" key="9">
    <source>
        <dbReference type="PROSITE-ProRule" id="PRU01373"/>
    </source>
</evidence>
<feature type="chain" id="PRO_5038067592" evidence="10">
    <location>
        <begin position="30"/>
        <end position="244"/>
    </location>
</feature>
<protein>
    <submittedName>
        <fullName evidence="12">L,D-transpeptidase</fullName>
    </submittedName>
</protein>
<comment type="similarity">
    <text evidence="2">Belongs to the YkuD family.</text>
</comment>
<proteinExistence type="inferred from homology"/>
<dbReference type="InterPro" id="IPR050979">
    <property type="entry name" value="LD-transpeptidase"/>
</dbReference>
<feature type="domain" description="L,D-TPase catalytic" evidence="11">
    <location>
        <begin position="85"/>
        <end position="221"/>
    </location>
</feature>
<dbReference type="InterPro" id="IPR038063">
    <property type="entry name" value="Transpep_catalytic_dom"/>
</dbReference>
<dbReference type="PANTHER" id="PTHR30582:SF24">
    <property type="entry name" value="L,D-TRANSPEPTIDASE ERFK_SRFK-RELATED"/>
    <property type="match status" value="1"/>
</dbReference>
<dbReference type="Pfam" id="PF03734">
    <property type="entry name" value="YkuD"/>
    <property type="match status" value="1"/>
</dbReference>
<keyword evidence="4" id="KW-0808">Transferase</keyword>
<dbReference type="PANTHER" id="PTHR30582">
    <property type="entry name" value="L,D-TRANSPEPTIDASE"/>
    <property type="match status" value="1"/>
</dbReference>
<dbReference type="RefSeq" id="WP_215623059.1">
    <property type="nucleotide sequence ID" value="NZ_CP076134.1"/>
</dbReference>
<dbReference type="Proteomes" id="UP000680839">
    <property type="component" value="Chromosome"/>
</dbReference>
<feature type="active site" description="Nucleophile" evidence="9">
    <location>
        <position position="197"/>
    </location>
</feature>
<evidence type="ECO:0000256" key="3">
    <source>
        <dbReference type="ARBA" id="ARBA00022676"/>
    </source>
</evidence>
<dbReference type="GO" id="GO:0008360">
    <property type="term" value="P:regulation of cell shape"/>
    <property type="evidence" value="ECO:0007669"/>
    <property type="project" value="UniProtKB-UniRule"/>
</dbReference>
<dbReference type="SUPFAM" id="SSF141523">
    <property type="entry name" value="L,D-transpeptidase catalytic domain-like"/>
    <property type="match status" value="1"/>
</dbReference>
<dbReference type="FunFam" id="2.40.440.10:FF:000002">
    <property type="entry name" value="L,D-transpeptidase ErfK/SrfK"/>
    <property type="match status" value="1"/>
</dbReference>
<keyword evidence="3" id="KW-0328">Glycosyltransferase</keyword>
<dbReference type="PROSITE" id="PS52029">
    <property type="entry name" value="LD_TPASE"/>
    <property type="match status" value="1"/>
</dbReference>
<accession>A0A975NHA0</accession>
<dbReference type="CDD" id="cd16913">
    <property type="entry name" value="YkuD_like"/>
    <property type="match status" value="1"/>
</dbReference>
<dbReference type="GO" id="GO:0071555">
    <property type="term" value="P:cell wall organization"/>
    <property type="evidence" value="ECO:0007669"/>
    <property type="project" value="UniProtKB-UniRule"/>
</dbReference>
<keyword evidence="6 9" id="KW-0133">Cell shape</keyword>
<evidence type="ECO:0000256" key="4">
    <source>
        <dbReference type="ARBA" id="ARBA00022679"/>
    </source>
</evidence>
<evidence type="ECO:0000256" key="1">
    <source>
        <dbReference type="ARBA" id="ARBA00004752"/>
    </source>
</evidence>
<name>A0A975NHA0_9BRAD</name>
<reference evidence="12" key="1">
    <citation type="submission" date="2021-06" db="EMBL/GenBank/DDBJ databases">
        <title>Bradyrhizobium sp. S2-20-1 Genome sequencing.</title>
        <authorList>
            <person name="Jin L."/>
        </authorList>
    </citation>
    <scope>NUCLEOTIDE SEQUENCE</scope>
    <source>
        <strain evidence="12">S2-20-1</strain>
    </source>
</reference>
<sequence>MTSPLAALRAAAHPCLRALCASGLTALLAACNQATLQQASYAPPRQPQYPALADNAFKIPAIDAGTIDPKYVKQRVRYVAQHPPGTIVVDPYARFLYLVQDGGFAMRYGVGVGRDGFGWSGTADVRRKAQWPTWTPPSSMIARQPELKKYSAGMGAGIENPLGARALYLFQNGKDTLFRIHGTNEPASIGKNVSSGCIRLLNQDVIDLFDRVPVGSRVVVLSEQEARAASSMEANLRTRAEVSR</sequence>
<dbReference type="GO" id="GO:0071972">
    <property type="term" value="F:peptidoglycan L,D-transpeptidase activity"/>
    <property type="evidence" value="ECO:0007669"/>
    <property type="project" value="TreeGrafter"/>
</dbReference>
<evidence type="ECO:0000256" key="2">
    <source>
        <dbReference type="ARBA" id="ARBA00005992"/>
    </source>
</evidence>
<dbReference type="EMBL" id="CP076134">
    <property type="protein sequence ID" value="QWG14439.1"/>
    <property type="molecule type" value="Genomic_DNA"/>
</dbReference>
<dbReference type="Gene3D" id="2.40.440.10">
    <property type="entry name" value="L,D-transpeptidase catalytic domain-like"/>
    <property type="match status" value="1"/>
</dbReference>
<keyword evidence="8 9" id="KW-0961">Cell wall biogenesis/degradation</keyword>
<organism evidence="12 13">
    <name type="scientific">Bradyrhizobium sediminis</name>
    <dbReference type="NCBI Taxonomy" id="2840469"/>
    <lineage>
        <taxon>Bacteria</taxon>
        <taxon>Pseudomonadati</taxon>
        <taxon>Pseudomonadota</taxon>
        <taxon>Alphaproteobacteria</taxon>
        <taxon>Hyphomicrobiales</taxon>
        <taxon>Nitrobacteraceae</taxon>
        <taxon>Bradyrhizobium</taxon>
    </lineage>
</organism>
<feature type="signal peptide" evidence="10">
    <location>
        <begin position="1"/>
        <end position="29"/>
    </location>
</feature>
<dbReference type="GO" id="GO:0018104">
    <property type="term" value="P:peptidoglycan-protein cross-linking"/>
    <property type="evidence" value="ECO:0007669"/>
    <property type="project" value="TreeGrafter"/>
</dbReference>
<evidence type="ECO:0000313" key="13">
    <source>
        <dbReference type="Proteomes" id="UP000680839"/>
    </source>
</evidence>
<comment type="pathway">
    <text evidence="1 9">Cell wall biogenesis; peptidoglycan biosynthesis.</text>
</comment>
<evidence type="ECO:0000259" key="11">
    <source>
        <dbReference type="PROSITE" id="PS52029"/>
    </source>
</evidence>
<dbReference type="GO" id="GO:0016757">
    <property type="term" value="F:glycosyltransferase activity"/>
    <property type="evidence" value="ECO:0007669"/>
    <property type="project" value="UniProtKB-KW"/>
</dbReference>
<keyword evidence="7 9" id="KW-0573">Peptidoglycan synthesis</keyword>
<evidence type="ECO:0000256" key="10">
    <source>
        <dbReference type="SAM" id="SignalP"/>
    </source>
</evidence>
<evidence type="ECO:0000313" key="12">
    <source>
        <dbReference type="EMBL" id="QWG14439.1"/>
    </source>
</evidence>
<evidence type="ECO:0000256" key="5">
    <source>
        <dbReference type="ARBA" id="ARBA00022801"/>
    </source>
</evidence>
<evidence type="ECO:0000256" key="8">
    <source>
        <dbReference type="ARBA" id="ARBA00023316"/>
    </source>
</evidence>
<gene>
    <name evidence="12" type="ORF">KMZ29_07145</name>
</gene>
<keyword evidence="5" id="KW-0378">Hydrolase</keyword>
<dbReference type="InterPro" id="IPR005490">
    <property type="entry name" value="LD_TPept_cat_dom"/>
</dbReference>
<evidence type="ECO:0000256" key="7">
    <source>
        <dbReference type="ARBA" id="ARBA00022984"/>
    </source>
</evidence>
<feature type="active site" description="Proton donor/acceptor" evidence="9">
    <location>
        <position position="181"/>
    </location>
</feature>
<dbReference type="AlphaFoldDB" id="A0A975NHA0"/>